<dbReference type="AlphaFoldDB" id="A0A4P2QS82"/>
<evidence type="ECO:0000313" key="2">
    <source>
        <dbReference type="Proteomes" id="UP000295497"/>
    </source>
</evidence>
<dbReference type="EMBL" id="CP012672">
    <property type="protein sequence ID" value="AUX32886.1"/>
    <property type="molecule type" value="Genomic_DNA"/>
</dbReference>
<dbReference type="Pfam" id="PF13665">
    <property type="entry name" value="Tox-PAAR-like"/>
    <property type="match status" value="1"/>
</dbReference>
<name>A0A4P2QS82_SORCE</name>
<reference evidence="1 2" key="1">
    <citation type="submission" date="2015-09" db="EMBL/GenBank/DDBJ databases">
        <title>Sorangium comparison.</title>
        <authorList>
            <person name="Zaburannyi N."/>
            <person name="Bunk B."/>
            <person name="Overmann J."/>
            <person name="Mueller R."/>
        </authorList>
    </citation>
    <scope>NUCLEOTIDE SEQUENCE [LARGE SCALE GENOMIC DNA]</scope>
    <source>
        <strain evidence="1 2">So ce836</strain>
    </source>
</reference>
<dbReference type="RefSeq" id="WP_129576396.1">
    <property type="nucleotide sequence ID" value="NZ_CP012672.1"/>
</dbReference>
<organism evidence="1 2">
    <name type="scientific">Sorangium cellulosum</name>
    <name type="common">Polyangium cellulosum</name>
    <dbReference type="NCBI Taxonomy" id="56"/>
    <lineage>
        <taxon>Bacteria</taxon>
        <taxon>Pseudomonadati</taxon>
        <taxon>Myxococcota</taxon>
        <taxon>Polyangia</taxon>
        <taxon>Polyangiales</taxon>
        <taxon>Polyangiaceae</taxon>
        <taxon>Sorangium</taxon>
    </lineage>
</organism>
<protein>
    <submittedName>
        <fullName evidence="1">Type VI secretion protein</fullName>
    </submittedName>
</protein>
<accession>A0A4P2QS82</accession>
<proteinExistence type="predicted"/>
<evidence type="ECO:0000313" key="1">
    <source>
        <dbReference type="EMBL" id="AUX32886.1"/>
    </source>
</evidence>
<sequence>MFVNTQMGGMSMGFPDVCLTPAPPAPAPVPVPYPNVGVGPMGVSAVYTVLTMGAPTHNLGTTIPLSNGDNAGVATGVASGTVMGPVRHVTGSFSVLIGGMPVTKLTSVSLQNNTNCPGMRIAPSQPTVLSLGP</sequence>
<gene>
    <name evidence="1" type="ORF">SOCE836_050380</name>
</gene>
<dbReference type="Proteomes" id="UP000295497">
    <property type="component" value="Chromosome"/>
</dbReference>